<dbReference type="InterPro" id="IPR017733">
    <property type="entry name" value="OmpA-like_dom_proteobacteria"/>
</dbReference>
<dbReference type="InterPro" id="IPR006665">
    <property type="entry name" value="OmpA-like"/>
</dbReference>
<keyword evidence="3" id="KW-0812">Transmembrane</keyword>
<dbReference type="PANTHER" id="PTHR30329:SF19">
    <property type="entry name" value="OUTER MEMBRANE PROTEIN, OMPA FAMILY"/>
    <property type="match status" value="1"/>
</dbReference>
<dbReference type="InterPro" id="IPR036737">
    <property type="entry name" value="OmpA-like_sf"/>
</dbReference>
<comment type="caution">
    <text evidence="5">The sequence shown here is derived from an EMBL/GenBank/DDBJ whole genome shotgun (WGS) entry which is preliminary data.</text>
</comment>
<dbReference type="InterPro" id="IPR038522">
    <property type="entry name" value="T4/T6SS_DotU_sf"/>
</dbReference>
<feature type="domain" description="OmpA-like" evidence="4">
    <location>
        <begin position="338"/>
        <end position="456"/>
    </location>
</feature>
<dbReference type="EMBL" id="RPBY01000003">
    <property type="protein sequence ID" value="NCH87663.1"/>
    <property type="molecule type" value="Genomic_DNA"/>
</dbReference>
<evidence type="ECO:0000256" key="1">
    <source>
        <dbReference type="PROSITE-ProRule" id="PRU00473"/>
    </source>
</evidence>
<dbReference type="PROSITE" id="PS51123">
    <property type="entry name" value="OMPA_2"/>
    <property type="match status" value="1"/>
</dbReference>
<dbReference type="Gene3D" id="3.30.1330.60">
    <property type="entry name" value="OmpA-like domain"/>
    <property type="match status" value="1"/>
</dbReference>
<dbReference type="AlphaFoldDB" id="A0A9Q4T632"/>
<evidence type="ECO:0000313" key="5">
    <source>
        <dbReference type="EMBL" id="NCH87663.1"/>
    </source>
</evidence>
<dbReference type="InterPro" id="IPR050330">
    <property type="entry name" value="Bact_OuterMem_StrucFunc"/>
</dbReference>
<name>A0A9Q4T632_9ENTR</name>
<protein>
    <submittedName>
        <fullName evidence="5">Type VI secretion system protein TssL</fullName>
    </submittedName>
</protein>
<dbReference type="CDD" id="cd07185">
    <property type="entry name" value="OmpA_C-like"/>
    <property type="match status" value="1"/>
</dbReference>
<proteinExistence type="predicted"/>
<sequence>MSTIDALTPGINNQNVAPGDDEPSLQALGKFLMDEQGSLFGSTGAFTDPFSGEPETAPPLHYDAHLKGESIQQRVAKVRGAEIPLLEAAQPLLRALSEMPEQIEATREVELLKEVLKNEITLFGVVCDEADIPWKKMAIVRYCLCTALDEAAHATAWGIQTGWSQSNLLNHFEGDNDGGNKFFLLVGRLSVSPHEFPDVLEIMLHILGLGFEGRYSIVEDGERQLTRIRQRLLTLIQSARETLPPALSPHAYCDSHAKRRRFLFIPVRVSLAICALLAAALFLGCKYFLSVPQELFRQQLLAMQHLQIAEPRPPARLRLAVLLKEEIARHWVSVDESQRESRVVFHGDVMFSVGSASVRPERVDIIRRVATEVRRVNGTVVIVGHTDSTPVRSGAFANNQALSEKRAADVATYFLAQGIAPEKISLKGAGDTQPVASNNDAQGRSQNRRVEIFVTY</sequence>
<dbReference type="Pfam" id="PF09850">
    <property type="entry name" value="DotU"/>
    <property type="match status" value="1"/>
</dbReference>
<keyword evidence="3" id="KW-1133">Transmembrane helix</keyword>
<feature type="transmembrane region" description="Helical" evidence="3">
    <location>
        <begin position="269"/>
        <end position="289"/>
    </location>
</feature>
<feature type="region of interest" description="Disordered" evidence="2">
    <location>
        <begin position="1"/>
        <end position="20"/>
    </location>
</feature>
<organism evidence="5 6">
    <name type="scientific">Cronobacter dublinensis</name>
    <dbReference type="NCBI Taxonomy" id="413497"/>
    <lineage>
        <taxon>Bacteria</taxon>
        <taxon>Pseudomonadati</taxon>
        <taxon>Pseudomonadota</taxon>
        <taxon>Gammaproteobacteria</taxon>
        <taxon>Enterobacterales</taxon>
        <taxon>Enterobacteriaceae</taxon>
        <taxon>Cronobacter</taxon>
    </lineage>
</organism>
<evidence type="ECO:0000256" key="3">
    <source>
        <dbReference type="SAM" id="Phobius"/>
    </source>
</evidence>
<keyword evidence="1 3" id="KW-0472">Membrane</keyword>
<accession>A0A9Q4T632</accession>
<evidence type="ECO:0000259" key="4">
    <source>
        <dbReference type="PROSITE" id="PS51123"/>
    </source>
</evidence>
<dbReference type="PANTHER" id="PTHR30329">
    <property type="entry name" value="STATOR ELEMENT OF FLAGELLAR MOTOR COMPLEX"/>
    <property type="match status" value="1"/>
</dbReference>
<dbReference type="NCBIfam" id="NF038228">
    <property type="entry name" value="IcmH_DotU_IVB"/>
    <property type="match status" value="1"/>
</dbReference>
<evidence type="ECO:0000313" key="6">
    <source>
        <dbReference type="Proteomes" id="UP000778262"/>
    </source>
</evidence>
<evidence type="ECO:0000256" key="2">
    <source>
        <dbReference type="SAM" id="MobiDB-lite"/>
    </source>
</evidence>
<dbReference type="NCBIfam" id="TIGR03349">
    <property type="entry name" value="IV_VI_DotU"/>
    <property type="match status" value="1"/>
</dbReference>
<gene>
    <name evidence="5" type="primary">tssL</name>
    <name evidence="5" type="ORF">EHJ13_09450</name>
</gene>
<dbReference type="RefSeq" id="WP_161573057.1">
    <property type="nucleotide sequence ID" value="NZ_RPBS01000002.1"/>
</dbReference>
<dbReference type="SUPFAM" id="SSF103088">
    <property type="entry name" value="OmpA-like"/>
    <property type="match status" value="1"/>
</dbReference>
<dbReference type="NCBIfam" id="TIGR03350">
    <property type="entry name" value="type_VI_ompA"/>
    <property type="match status" value="1"/>
</dbReference>
<feature type="compositionally biased region" description="Polar residues" evidence="2">
    <location>
        <begin position="1"/>
        <end position="16"/>
    </location>
</feature>
<dbReference type="GO" id="GO:0016020">
    <property type="term" value="C:membrane"/>
    <property type="evidence" value="ECO:0007669"/>
    <property type="project" value="UniProtKB-UniRule"/>
</dbReference>
<dbReference type="InterPro" id="IPR017732">
    <property type="entry name" value="T4/T6SS_DotU"/>
</dbReference>
<reference evidence="5" key="1">
    <citation type="submission" date="2018-11" db="EMBL/GenBank/DDBJ databases">
        <title>Genomics analysis of Putative Virulence Factors on Adhesion and Cytotoxicity for Cronobacter spp.</title>
        <authorList>
            <person name="Cui J."/>
        </authorList>
    </citation>
    <scope>NUCLEOTIDE SEQUENCE</scope>
    <source>
        <strain evidence="5">SD69</strain>
    </source>
</reference>
<dbReference type="Gene3D" id="1.25.40.590">
    <property type="entry name" value="Type IV / VI secretion system, DotU"/>
    <property type="match status" value="1"/>
</dbReference>
<dbReference type="Proteomes" id="UP000778262">
    <property type="component" value="Unassembled WGS sequence"/>
</dbReference>
<dbReference type="Pfam" id="PF00691">
    <property type="entry name" value="OmpA"/>
    <property type="match status" value="1"/>
</dbReference>